<reference evidence="1" key="1">
    <citation type="journal article" date="2020" name="mSystems">
        <title>Genome- and Community-Level Interaction Insights into Carbon Utilization and Element Cycling Functions of Hydrothermarchaeota in Hydrothermal Sediment.</title>
        <authorList>
            <person name="Zhou Z."/>
            <person name="Liu Y."/>
            <person name="Xu W."/>
            <person name="Pan J."/>
            <person name="Luo Z.H."/>
            <person name="Li M."/>
        </authorList>
    </citation>
    <scope>NUCLEOTIDE SEQUENCE [LARGE SCALE GENOMIC DNA]</scope>
    <source>
        <strain evidence="1">HyVt-633</strain>
    </source>
</reference>
<gene>
    <name evidence="1" type="ORF">ENL07_04635</name>
</gene>
<dbReference type="AlphaFoldDB" id="A0A7C5DDU5"/>
<protein>
    <submittedName>
        <fullName evidence="1">Uncharacterized protein</fullName>
    </submittedName>
</protein>
<proteinExistence type="predicted"/>
<accession>A0A7C5DDU5</accession>
<organism evidence="1">
    <name type="scientific">Chlorobaculum parvum</name>
    <dbReference type="NCBI Taxonomy" id="274539"/>
    <lineage>
        <taxon>Bacteria</taxon>
        <taxon>Pseudomonadati</taxon>
        <taxon>Chlorobiota</taxon>
        <taxon>Chlorobiia</taxon>
        <taxon>Chlorobiales</taxon>
        <taxon>Chlorobiaceae</taxon>
        <taxon>Chlorobaculum</taxon>
    </lineage>
</organism>
<dbReference type="EMBL" id="DRSQ01000096">
    <property type="protein sequence ID" value="HHE31916.1"/>
    <property type="molecule type" value="Genomic_DNA"/>
</dbReference>
<name>A0A7C5DDU5_9CHLB</name>
<comment type="caution">
    <text evidence="1">The sequence shown here is derived from an EMBL/GenBank/DDBJ whole genome shotgun (WGS) entry which is preliminary data.</text>
</comment>
<sequence>MLRQQDSSNFFQKAELSARCTKAVPSNADGYPAQAALLESILESDRFRAEELPAVPEFMRKPQKQSTSELFDFESEE</sequence>
<evidence type="ECO:0000313" key="1">
    <source>
        <dbReference type="EMBL" id="HHE31916.1"/>
    </source>
</evidence>
<dbReference type="Proteomes" id="UP000886058">
    <property type="component" value="Unassembled WGS sequence"/>
</dbReference>